<protein>
    <recommendedName>
        <fullName evidence="6">C-type lysozyme inhibitor domain-containing protein</fullName>
    </recommendedName>
</protein>
<dbReference type="InterPro" id="IPR052755">
    <property type="entry name" value="Lysozyme_Inhibitor_LprI"/>
</dbReference>
<evidence type="ECO:0000256" key="1">
    <source>
        <dbReference type="ARBA" id="ARBA00022729"/>
    </source>
</evidence>
<name>A0A0G3XLI7_9SPHN</name>
<keyword evidence="1" id="KW-0732">Signal</keyword>
<dbReference type="STRING" id="1348774.AB433_03080"/>
<evidence type="ECO:0000313" key="8">
    <source>
        <dbReference type="Proteomes" id="UP000035287"/>
    </source>
</evidence>
<evidence type="ECO:0000313" key="7">
    <source>
        <dbReference type="EMBL" id="AKM11496.1"/>
    </source>
</evidence>
<keyword evidence="8" id="KW-1185">Reference proteome</keyword>
<dbReference type="PATRIC" id="fig|1348774.3.peg.646"/>
<evidence type="ECO:0000256" key="3">
    <source>
        <dbReference type="ARBA" id="ARBA00023139"/>
    </source>
</evidence>
<gene>
    <name evidence="7" type="ORF">AB433_03080</name>
</gene>
<reference evidence="7 8" key="1">
    <citation type="submission" date="2015-06" db="EMBL/GenBank/DDBJ databases">
        <authorList>
            <person name="Zeng Y."/>
            <person name="Huang Y."/>
        </authorList>
    </citation>
    <scope>NUCLEOTIDE SEQUENCE [LARGE SCALE GENOMIC DNA]</scope>
    <source>
        <strain evidence="7 8">PQ-2</strain>
    </source>
</reference>
<evidence type="ECO:0000256" key="2">
    <source>
        <dbReference type="ARBA" id="ARBA00023136"/>
    </source>
</evidence>
<dbReference type="PANTHER" id="PTHR37549">
    <property type="entry name" value="LIPOPROTEIN LPRI"/>
    <property type="match status" value="1"/>
</dbReference>
<evidence type="ECO:0000256" key="4">
    <source>
        <dbReference type="ARBA" id="ARBA00023288"/>
    </source>
</evidence>
<evidence type="ECO:0000259" key="6">
    <source>
        <dbReference type="Pfam" id="PF09864"/>
    </source>
</evidence>
<dbReference type="PANTHER" id="PTHR37549:SF1">
    <property type="entry name" value="LIPOPROTEIN LPRI"/>
    <property type="match status" value="1"/>
</dbReference>
<dbReference type="Pfam" id="PF09864">
    <property type="entry name" value="MliC"/>
    <property type="match status" value="1"/>
</dbReference>
<dbReference type="AlphaFoldDB" id="A0A0G3XLI7"/>
<evidence type="ECO:0000256" key="5">
    <source>
        <dbReference type="SAM" id="MobiDB-lite"/>
    </source>
</evidence>
<keyword evidence="4" id="KW-0449">Lipoprotein</keyword>
<dbReference type="InterPro" id="IPR018660">
    <property type="entry name" value="MliC"/>
</dbReference>
<dbReference type="SUPFAM" id="SSF141488">
    <property type="entry name" value="YdhA-like"/>
    <property type="match status" value="1"/>
</dbReference>
<keyword evidence="3" id="KW-0564">Palmitate</keyword>
<accession>A0A0G3XLI7</accession>
<feature type="region of interest" description="Disordered" evidence="5">
    <location>
        <begin position="1"/>
        <end position="24"/>
    </location>
</feature>
<dbReference type="EMBL" id="CP011770">
    <property type="protein sequence ID" value="AKM11496.1"/>
    <property type="molecule type" value="Genomic_DNA"/>
</dbReference>
<organism evidence="7 8">
    <name type="scientific">Croceicoccus naphthovorans</name>
    <dbReference type="NCBI Taxonomy" id="1348774"/>
    <lineage>
        <taxon>Bacteria</taxon>
        <taxon>Pseudomonadati</taxon>
        <taxon>Pseudomonadota</taxon>
        <taxon>Alphaproteobacteria</taxon>
        <taxon>Sphingomonadales</taxon>
        <taxon>Erythrobacteraceae</taxon>
        <taxon>Croceicoccus</taxon>
    </lineage>
</organism>
<feature type="compositionally biased region" description="Low complexity" evidence="5">
    <location>
        <begin position="1"/>
        <end position="12"/>
    </location>
</feature>
<dbReference type="KEGG" id="cna:AB433_03080"/>
<dbReference type="GO" id="GO:0005576">
    <property type="term" value="C:extracellular region"/>
    <property type="evidence" value="ECO:0007669"/>
    <property type="project" value="TreeGrafter"/>
</dbReference>
<dbReference type="InterPro" id="IPR036328">
    <property type="entry name" value="MliC_sf"/>
</dbReference>
<dbReference type="Gene3D" id="2.40.128.200">
    <property type="match status" value="1"/>
</dbReference>
<dbReference type="Proteomes" id="UP000035287">
    <property type="component" value="Chromosome"/>
</dbReference>
<proteinExistence type="predicted"/>
<sequence length="206" mass="22234">MQESEAAESAAPADDEATVAPSFDCAQSDSKATDLVCDTPMLARMDNELQRLYALAESGTYTSEDRLQELTAMQRGWIKGRDDCWKADDLMQCVTASYAMRIHELRQGFFDSRQQDEKGISNGPLALACVGADYGVSVTFIQADPGVAFLQWLDQSVALVQVPSGSGVKYEGSNYAGAAQLFAKGDDAMFTPPGGTEMTCRVEEIG</sequence>
<keyword evidence="2" id="KW-0472">Membrane</keyword>
<feature type="domain" description="C-type lysozyme inhibitor" evidence="6">
    <location>
        <begin position="135"/>
        <end position="196"/>
    </location>
</feature>